<protein>
    <recommendedName>
        <fullName evidence="5">Mini-circle protein</fullName>
    </recommendedName>
</protein>
<evidence type="ECO:0000313" key="2">
    <source>
        <dbReference type="EMBL" id="NYD86259.1"/>
    </source>
</evidence>
<dbReference type="AlphaFoldDB" id="A0A7Y9FF93"/>
<dbReference type="RefSeq" id="WP_140457920.1">
    <property type="nucleotide sequence ID" value="NZ_BAABFI010000001.1"/>
</dbReference>
<sequence>MAVSDVEPRVDSADPAVQMVAYLDYYRAAAARKVLGLAPHQQRTSLLPSGWTPLELLSHLVHMEQRWFAWGFHAEQVDQPWGDKAGGTDAGRWHVPDDVTAADLAERLHAGGERTTQILTTVPWSTRGTVGGRFTAEPTPTLAWIAFHVLQEYARHVGHLDVTRELADGTTGE</sequence>
<dbReference type="Proteomes" id="UP000618382">
    <property type="component" value="Unassembled WGS sequence"/>
</dbReference>
<comment type="caution">
    <text evidence="2">The sequence shown here is derived from an EMBL/GenBank/DDBJ whole genome shotgun (WGS) entry which is preliminary data.</text>
</comment>
<dbReference type="InterPro" id="IPR007061">
    <property type="entry name" value="MST-like"/>
</dbReference>
<dbReference type="EMBL" id="BONN01000017">
    <property type="protein sequence ID" value="GIG34415.1"/>
    <property type="molecule type" value="Genomic_DNA"/>
</dbReference>
<reference evidence="2 3" key="1">
    <citation type="submission" date="2020-07" db="EMBL/GenBank/DDBJ databases">
        <title>Sequencing the genomes of 1000 actinobacteria strains.</title>
        <authorList>
            <person name="Klenk H.-P."/>
        </authorList>
    </citation>
    <scope>NUCLEOTIDE SEQUENCE [LARGE SCALE GENOMIC DNA]</scope>
    <source>
        <strain evidence="2 3">DSM 24482</strain>
    </source>
</reference>
<dbReference type="SUPFAM" id="SSF109854">
    <property type="entry name" value="DinB/YfiT-like putative metalloenzymes"/>
    <property type="match status" value="1"/>
</dbReference>
<reference evidence="1 4" key="2">
    <citation type="submission" date="2021-01" db="EMBL/GenBank/DDBJ databases">
        <title>Whole genome shotgun sequence of Cellulomonas oligotrophica NBRC 109435.</title>
        <authorList>
            <person name="Komaki H."/>
            <person name="Tamura T."/>
        </authorList>
    </citation>
    <scope>NUCLEOTIDE SEQUENCE [LARGE SCALE GENOMIC DNA]</scope>
    <source>
        <strain evidence="1 4">NBRC 109435</strain>
    </source>
</reference>
<dbReference type="InterPro" id="IPR034660">
    <property type="entry name" value="DinB/YfiT-like"/>
</dbReference>
<evidence type="ECO:0000313" key="4">
    <source>
        <dbReference type="Proteomes" id="UP000618382"/>
    </source>
</evidence>
<evidence type="ECO:0000313" key="3">
    <source>
        <dbReference type="Proteomes" id="UP000577956"/>
    </source>
</evidence>
<organism evidence="2 3">
    <name type="scientific">Cellulomonas oligotrophica</name>
    <dbReference type="NCBI Taxonomy" id="931536"/>
    <lineage>
        <taxon>Bacteria</taxon>
        <taxon>Bacillati</taxon>
        <taxon>Actinomycetota</taxon>
        <taxon>Actinomycetes</taxon>
        <taxon>Micrococcales</taxon>
        <taxon>Cellulomonadaceae</taxon>
        <taxon>Cellulomonas</taxon>
    </lineage>
</organism>
<dbReference type="Gene3D" id="1.20.120.450">
    <property type="entry name" value="dinb family like domain"/>
    <property type="match status" value="1"/>
</dbReference>
<keyword evidence="4" id="KW-1185">Reference proteome</keyword>
<dbReference type="Pfam" id="PF04978">
    <property type="entry name" value="MST"/>
    <property type="match status" value="1"/>
</dbReference>
<evidence type="ECO:0008006" key="5">
    <source>
        <dbReference type="Google" id="ProtNLM"/>
    </source>
</evidence>
<evidence type="ECO:0000313" key="1">
    <source>
        <dbReference type="EMBL" id="GIG34415.1"/>
    </source>
</evidence>
<gene>
    <name evidence="2" type="ORF">BKA21_001808</name>
    <name evidence="1" type="ORF">Col01nite_35740</name>
</gene>
<proteinExistence type="predicted"/>
<accession>A0A7Y9FF93</accession>
<dbReference type="EMBL" id="JACCBK010000001">
    <property type="protein sequence ID" value="NYD86259.1"/>
    <property type="molecule type" value="Genomic_DNA"/>
</dbReference>
<name>A0A7Y9FF93_9CELL</name>
<dbReference type="Proteomes" id="UP000577956">
    <property type="component" value="Unassembled WGS sequence"/>
</dbReference>